<dbReference type="STRING" id="745366.GA0070213_101278"/>
<dbReference type="AlphaFoldDB" id="A0A1C5GNW7"/>
<evidence type="ECO:0000313" key="2">
    <source>
        <dbReference type="EMBL" id="SCG34791.1"/>
    </source>
</evidence>
<proteinExistence type="predicted"/>
<gene>
    <name evidence="2" type="ORF">GA0070213_101278</name>
</gene>
<accession>A0A1C5GNW7</accession>
<feature type="region of interest" description="Disordered" evidence="1">
    <location>
        <begin position="1"/>
        <end position="30"/>
    </location>
</feature>
<dbReference type="EMBL" id="FMDM01000001">
    <property type="protein sequence ID" value="SCG34791.1"/>
    <property type="molecule type" value="Genomic_DNA"/>
</dbReference>
<dbReference type="Proteomes" id="UP000199360">
    <property type="component" value="Unassembled WGS sequence"/>
</dbReference>
<feature type="compositionally biased region" description="Basic and acidic residues" evidence="1">
    <location>
        <begin position="1"/>
        <end position="10"/>
    </location>
</feature>
<evidence type="ECO:0000313" key="3">
    <source>
        <dbReference type="Proteomes" id="UP000199360"/>
    </source>
</evidence>
<name>A0A1C5GNW7_9ACTN</name>
<protein>
    <submittedName>
        <fullName evidence="2">Uncharacterized protein</fullName>
    </submittedName>
</protein>
<organism evidence="2 3">
    <name type="scientific">Micromonospora humi</name>
    <dbReference type="NCBI Taxonomy" id="745366"/>
    <lineage>
        <taxon>Bacteria</taxon>
        <taxon>Bacillati</taxon>
        <taxon>Actinomycetota</taxon>
        <taxon>Actinomycetes</taxon>
        <taxon>Micromonosporales</taxon>
        <taxon>Micromonosporaceae</taxon>
        <taxon>Micromonospora</taxon>
    </lineage>
</organism>
<reference evidence="3" key="1">
    <citation type="submission" date="2016-06" db="EMBL/GenBank/DDBJ databases">
        <authorList>
            <person name="Varghese N."/>
            <person name="Submissions Spin"/>
        </authorList>
    </citation>
    <scope>NUCLEOTIDE SEQUENCE [LARGE SCALE GENOMIC DNA]</scope>
    <source>
        <strain evidence="3">DSM 45647</strain>
    </source>
</reference>
<evidence type="ECO:0000256" key="1">
    <source>
        <dbReference type="SAM" id="MobiDB-lite"/>
    </source>
</evidence>
<sequence length="430" mass="46032">MASAESHPRPQGEAVTASHRTDATWGLPGDVVRRGDAEVDAGGTWWDAGDVEDVAEMLASRRSRLWQVVNPAEMAAWVFEEPAPSPVDPAPVDVDDGWGSGPDEAVHEAWAFAGWVARMVVPDATNTAGKYWILSHLTDAVPARLRLTVGVLEILGLDETGERVWLRSHAAPIVSAMDVGAVDLEDWGRRGIDMEEDGTKTLAEEKVLLSCPDLDTARWLLRQPPVVAGLRLLSCWVAAGPYSFEGRYRPEIVGRAWRASELLAGDDIDALTGGGFDRPYTGVTMTGDLPAQRSFDADAYRAGGDEHDRLCRSLIAHLSRSGSAAGSGLAGVNVDLAWRDVDGHQFIAEVKSVLAGNEVEQLRLGLGQVLDYRHRLAAHGVAATAVLLVSHCTDPAWPAICADSGVLLLTAEEEPTWPAKLDAAAGTVHG</sequence>
<keyword evidence="3" id="KW-1185">Reference proteome</keyword>